<dbReference type="SUPFAM" id="SSF52518">
    <property type="entry name" value="Thiamin diphosphate-binding fold (THDP-binding)"/>
    <property type="match status" value="1"/>
</dbReference>
<dbReference type="Gene3D" id="3.40.50.920">
    <property type="match status" value="1"/>
</dbReference>
<dbReference type="RefSeq" id="WP_189226433.1">
    <property type="nucleotide sequence ID" value="NZ_BMRG01000016.1"/>
</dbReference>
<organism evidence="2 3">
    <name type="scientific">Saccharothrix coeruleofusca</name>
    <dbReference type="NCBI Taxonomy" id="33919"/>
    <lineage>
        <taxon>Bacteria</taxon>
        <taxon>Bacillati</taxon>
        <taxon>Actinomycetota</taxon>
        <taxon>Actinomycetes</taxon>
        <taxon>Pseudonocardiales</taxon>
        <taxon>Pseudonocardiaceae</taxon>
        <taxon>Saccharothrix</taxon>
    </lineage>
</organism>
<reference evidence="2" key="1">
    <citation type="journal article" date="2014" name="Int. J. Syst. Evol. Microbiol.">
        <title>Complete genome sequence of Corynebacterium casei LMG S-19264T (=DSM 44701T), isolated from a smear-ripened cheese.</title>
        <authorList>
            <consortium name="US DOE Joint Genome Institute (JGI-PGF)"/>
            <person name="Walter F."/>
            <person name="Albersmeier A."/>
            <person name="Kalinowski J."/>
            <person name="Ruckert C."/>
        </authorList>
    </citation>
    <scope>NUCLEOTIDE SEQUENCE</scope>
    <source>
        <strain evidence="2">JCM 3313</strain>
    </source>
</reference>
<dbReference type="SMART" id="SM00861">
    <property type="entry name" value="Transket_pyr"/>
    <property type="match status" value="1"/>
</dbReference>
<dbReference type="InterPro" id="IPR029061">
    <property type="entry name" value="THDP-binding"/>
</dbReference>
<protein>
    <submittedName>
        <fullName evidence="2">Transketolase</fullName>
    </submittedName>
</protein>
<comment type="caution">
    <text evidence="2">The sequence shown here is derived from an EMBL/GenBank/DDBJ whole genome shotgun (WGS) entry which is preliminary data.</text>
</comment>
<evidence type="ECO:0000313" key="3">
    <source>
        <dbReference type="Proteomes" id="UP000639606"/>
    </source>
</evidence>
<dbReference type="SUPFAM" id="SSF52922">
    <property type="entry name" value="TK C-terminal domain-like"/>
    <property type="match status" value="1"/>
</dbReference>
<dbReference type="PANTHER" id="PTHR43825">
    <property type="entry name" value="PYRUVATE DEHYDROGENASE E1 COMPONENT"/>
    <property type="match status" value="1"/>
</dbReference>
<keyword evidence="3" id="KW-1185">Reference proteome</keyword>
<dbReference type="CDD" id="cd07033">
    <property type="entry name" value="TPP_PYR_DXS_TK_like"/>
    <property type="match status" value="1"/>
</dbReference>
<evidence type="ECO:0000313" key="2">
    <source>
        <dbReference type="EMBL" id="GGP76135.1"/>
    </source>
</evidence>
<dbReference type="InterPro" id="IPR033248">
    <property type="entry name" value="Transketolase_C"/>
</dbReference>
<proteinExistence type="predicted"/>
<dbReference type="InterPro" id="IPR051157">
    <property type="entry name" value="PDH/Transketolase"/>
</dbReference>
<dbReference type="AlphaFoldDB" id="A0A918EGV1"/>
<evidence type="ECO:0000259" key="1">
    <source>
        <dbReference type="SMART" id="SM00861"/>
    </source>
</evidence>
<dbReference type="Pfam" id="PF02779">
    <property type="entry name" value="Transket_pyr"/>
    <property type="match status" value="1"/>
</dbReference>
<dbReference type="Pfam" id="PF02780">
    <property type="entry name" value="Transketolase_C"/>
    <property type="match status" value="1"/>
</dbReference>
<sequence>MSGTTMRAACAPLIEESVRRCADVMTLGADGHALFAPVLRTRPDRFVEVGIAEANLVGIAAGLARTGWRPVVGAMAPFLVRRAYEQLRVDVSIPRLPVVLLGVGGGLSYGALGPTHHTVDDVALMSALPSMDIYCPADAADAAAVLRHCLPPAAPTYVRLTARQDPQVFSADTVGDPREVRLLRDGRDVLVLATGRCAAEALAAADECADRGVDVAVGVVTCLRPFPDAQVAALAQRWPLIVTAAEALRFGGLGARVAAAVADHPVRLVQLAVDHRHPPVAAHEELLGFYGLDRTAIAAAVATLLVEG</sequence>
<accession>A0A918EGV1</accession>
<feature type="domain" description="Transketolase-like pyrimidine-binding" evidence="1">
    <location>
        <begin position="4"/>
        <end position="167"/>
    </location>
</feature>
<dbReference type="InterPro" id="IPR009014">
    <property type="entry name" value="Transketo_C/PFOR_II"/>
</dbReference>
<dbReference type="Proteomes" id="UP000639606">
    <property type="component" value="Unassembled WGS sequence"/>
</dbReference>
<dbReference type="EMBL" id="BMRG01000016">
    <property type="protein sequence ID" value="GGP76135.1"/>
    <property type="molecule type" value="Genomic_DNA"/>
</dbReference>
<gene>
    <name evidence="2" type="ORF">GCM10010185_57240</name>
</gene>
<reference evidence="2" key="2">
    <citation type="submission" date="2020-09" db="EMBL/GenBank/DDBJ databases">
        <authorList>
            <person name="Sun Q."/>
            <person name="Ohkuma M."/>
        </authorList>
    </citation>
    <scope>NUCLEOTIDE SEQUENCE</scope>
    <source>
        <strain evidence="2">JCM 3313</strain>
    </source>
</reference>
<dbReference type="PANTHER" id="PTHR43825:SF1">
    <property type="entry name" value="TRANSKETOLASE-LIKE PYRIMIDINE-BINDING DOMAIN-CONTAINING PROTEIN"/>
    <property type="match status" value="1"/>
</dbReference>
<dbReference type="InterPro" id="IPR005475">
    <property type="entry name" value="Transketolase-like_Pyr-bd"/>
</dbReference>
<dbReference type="GO" id="GO:0000287">
    <property type="term" value="F:magnesium ion binding"/>
    <property type="evidence" value="ECO:0007669"/>
    <property type="project" value="UniProtKB-ARBA"/>
</dbReference>
<name>A0A918EGV1_9PSEU</name>
<dbReference type="Gene3D" id="3.40.50.970">
    <property type="match status" value="1"/>
</dbReference>